<accession>A0ABR7FXM2</accession>
<protein>
    <submittedName>
        <fullName evidence="1">DUF4250 domain-containing protein</fullName>
    </submittedName>
</protein>
<evidence type="ECO:0000313" key="1">
    <source>
        <dbReference type="EMBL" id="MBC5679944.1"/>
    </source>
</evidence>
<dbReference type="Pfam" id="PF14056">
    <property type="entry name" value="DUF4250"/>
    <property type="match status" value="1"/>
</dbReference>
<keyword evidence="2" id="KW-1185">Reference proteome</keyword>
<organism evidence="1 2">
    <name type="scientific">Lachnospira hominis</name>
    <name type="common">ex Liu et al. 2021</name>
    <dbReference type="NCBI Taxonomy" id="2763051"/>
    <lineage>
        <taxon>Bacteria</taxon>
        <taxon>Bacillati</taxon>
        <taxon>Bacillota</taxon>
        <taxon>Clostridia</taxon>
        <taxon>Lachnospirales</taxon>
        <taxon>Lachnospiraceae</taxon>
        <taxon>Lachnospira</taxon>
    </lineage>
</organism>
<dbReference type="Proteomes" id="UP000628463">
    <property type="component" value="Unassembled WGS sequence"/>
</dbReference>
<dbReference type="EMBL" id="JACOPD010000002">
    <property type="protein sequence ID" value="MBC5679944.1"/>
    <property type="molecule type" value="Genomic_DNA"/>
</dbReference>
<evidence type="ECO:0000313" key="2">
    <source>
        <dbReference type="Proteomes" id="UP000628463"/>
    </source>
</evidence>
<reference evidence="1 2" key="1">
    <citation type="submission" date="2020-08" db="EMBL/GenBank/DDBJ databases">
        <title>Genome public.</title>
        <authorList>
            <person name="Liu C."/>
            <person name="Sun Q."/>
        </authorList>
    </citation>
    <scope>NUCLEOTIDE SEQUENCE [LARGE SCALE GENOMIC DNA]</scope>
    <source>
        <strain evidence="1 2">NSJ-43</strain>
    </source>
</reference>
<dbReference type="InterPro" id="IPR025346">
    <property type="entry name" value="DUF4250"/>
</dbReference>
<gene>
    <name evidence="1" type="ORF">H8S01_03075</name>
</gene>
<dbReference type="RefSeq" id="WP_186836142.1">
    <property type="nucleotide sequence ID" value="NZ_JACOPD010000002.1"/>
</dbReference>
<sequence>MTTLPKDPVMLLSFTNMQLRDNYSSLDEFCKSFMIDKKDIISALSNIDYEYDSRTNQFI</sequence>
<name>A0ABR7FXM2_9FIRM</name>
<comment type="caution">
    <text evidence="1">The sequence shown here is derived from an EMBL/GenBank/DDBJ whole genome shotgun (WGS) entry which is preliminary data.</text>
</comment>
<proteinExistence type="predicted"/>